<proteinExistence type="inferred from homology"/>
<dbReference type="PIRSF" id="PIRSF028865">
    <property type="entry name" value="Membrin-2"/>
    <property type="match status" value="1"/>
</dbReference>
<dbReference type="EMBL" id="CACVKT020008885">
    <property type="protein sequence ID" value="CAC5418212.1"/>
    <property type="molecule type" value="Genomic_DNA"/>
</dbReference>
<evidence type="ECO:0000256" key="2">
    <source>
        <dbReference type="ARBA" id="ARBA00022692"/>
    </source>
</evidence>
<gene>
    <name evidence="13" type="ORF">MCOR_50664</name>
</gene>
<evidence type="ECO:0000256" key="11">
    <source>
        <dbReference type="PIRNR" id="PIRNR028865"/>
    </source>
</evidence>
<dbReference type="GO" id="GO:0000149">
    <property type="term" value="F:SNARE binding"/>
    <property type="evidence" value="ECO:0007669"/>
    <property type="project" value="TreeGrafter"/>
</dbReference>
<dbReference type="CDD" id="cd15863">
    <property type="entry name" value="SNARE_GS27"/>
    <property type="match status" value="1"/>
</dbReference>
<comment type="function">
    <text evidence="8 11">Involved in transport of proteins from the cis/medial-Golgi to the trans-Golgi network.</text>
</comment>
<dbReference type="Gene3D" id="1.20.5.110">
    <property type="match status" value="1"/>
</dbReference>
<feature type="transmembrane region" description="Helical" evidence="12">
    <location>
        <begin position="192"/>
        <end position="212"/>
    </location>
</feature>
<keyword evidence="5" id="KW-0333">Golgi apparatus</keyword>
<sequence>MENLYHQTNRQIQEVQSSLGSLERARGEDANALEHHTNGKIDVIIKNCERLDVLVNKEPPTRRANAKLRVDQLKYDCQHLQAALRQIQHRRYQRDDEERQREALLTRSFTTNDQGDTSISMDAGLQHHTKLRDSHRGMDNLLDHGQSVLENLREQRMTLKGAHKRILDIANKLGLTNTVMRLIEKRTYQDKFILFGGMIVSLVLMFLLWKYFT</sequence>
<dbReference type="Pfam" id="PF12352">
    <property type="entry name" value="V-SNARE_C"/>
    <property type="match status" value="1"/>
</dbReference>
<keyword evidence="3 11" id="KW-0653">Protein transport</keyword>
<evidence type="ECO:0000256" key="4">
    <source>
        <dbReference type="ARBA" id="ARBA00022989"/>
    </source>
</evidence>
<keyword evidence="2 12" id="KW-0812">Transmembrane</keyword>
<keyword evidence="7 11" id="KW-0472">Membrane</keyword>
<evidence type="ECO:0000256" key="5">
    <source>
        <dbReference type="ARBA" id="ARBA00023034"/>
    </source>
</evidence>
<dbReference type="GO" id="GO:0005794">
    <property type="term" value="C:Golgi apparatus"/>
    <property type="evidence" value="ECO:0007669"/>
    <property type="project" value="UniProtKB-SubCell"/>
</dbReference>
<evidence type="ECO:0000256" key="6">
    <source>
        <dbReference type="ARBA" id="ARBA00023054"/>
    </source>
</evidence>
<dbReference type="GO" id="GO:0031201">
    <property type="term" value="C:SNARE complex"/>
    <property type="evidence" value="ECO:0007669"/>
    <property type="project" value="TreeGrafter"/>
</dbReference>
<keyword evidence="4 12" id="KW-1133">Transmembrane helix</keyword>
<dbReference type="GO" id="GO:0005484">
    <property type="term" value="F:SNAP receptor activity"/>
    <property type="evidence" value="ECO:0007669"/>
    <property type="project" value="InterPro"/>
</dbReference>
<dbReference type="PANTHER" id="PTHR21230:SF1">
    <property type="entry name" value="GOLGI SNAP RECEPTOR COMPLEX MEMBER 2"/>
    <property type="match status" value="1"/>
</dbReference>
<reference evidence="13 14" key="1">
    <citation type="submission" date="2020-06" db="EMBL/GenBank/DDBJ databases">
        <authorList>
            <person name="Li R."/>
            <person name="Bekaert M."/>
        </authorList>
    </citation>
    <scope>NUCLEOTIDE SEQUENCE [LARGE SCALE GENOMIC DNA]</scope>
    <source>
        <strain evidence="14">wild</strain>
    </source>
</reference>
<evidence type="ECO:0000256" key="8">
    <source>
        <dbReference type="ARBA" id="ARBA00037078"/>
    </source>
</evidence>
<dbReference type="Gene3D" id="1.20.58.400">
    <property type="entry name" value="t-snare proteins"/>
    <property type="match status" value="1"/>
</dbReference>
<keyword evidence="1 11" id="KW-0813">Transport</keyword>
<dbReference type="GO" id="GO:0012507">
    <property type="term" value="C:ER to Golgi transport vesicle membrane"/>
    <property type="evidence" value="ECO:0007669"/>
    <property type="project" value="TreeGrafter"/>
</dbReference>
<comment type="subcellular location">
    <subcellularLocation>
        <location evidence="9">Golgi apparatus</location>
        <location evidence="9">cis-Golgi network membrane</location>
        <topology evidence="9">Single-pass type IV membrane protein</topology>
    </subcellularLocation>
</comment>
<evidence type="ECO:0000313" key="14">
    <source>
        <dbReference type="Proteomes" id="UP000507470"/>
    </source>
</evidence>
<keyword evidence="6" id="KW-0175">Coiled coil</keyword>
<comment type="similarity">
    <text evidence="10 11">Belongs to the GOSR2 family.</text>
</comment>
<evidence type="ECO:0000256" key="9">
    <source>
        <dbReference type="ARBA" id="ARBA00037862"/>
    </source>
</evidence>
<dbReference type="PANTHER" id="PTHR21230">
    <property type="entry name" value="VESICLE TRANSPORT V-SNARE PROTEIN VTI1-RELATED"/>
    <property type="match status" value="1"/>
</dbReference>
<evidence type="ECO:0000256" key="7">
    <source>
        <dbReference type="ARBA" id="ARBA00023136"/>
    </source>
</evidence>
<dbReference type="GO" id="GO:0005789">
    <property type="term" value="C:endoplasmic reticulum membrane"/>
    <property type="evidence" value="ECO:0007669"/>
    <property type="project" value="TreeGrafter"/>
</dbReference>
<dbReference type="OrthoDB" id="158360at2759"/>
<accession>A0A6J8EEV0</accession>
<keyword evidence="14" id="KW-1185">Reference proteome</keyword>
<name>A0A6J8EEV0_MYTCO</name>
<evidence type="ECO:0000256" key="1">
    <source>
        <dbReference type="ARBA" id="ARBA00022448"/>
    </source>
</evidence>
<dbReference type="InterPro" id="IPR038407">
    <property type="entry name" value="v-SNARE_N_sf"/>
</dbReference>
<dbReference type="Proteomes" id="UP000507470">
    <property type="component" value="Unassembled WGS sequence"/>
</dbReference>
<evidence type="ECO:0000256" key="10">
    <source>
        <dbReference type="ARBA" id="ARBA00038172"/>
    </source>
</evidence>
<dbReference type="SUPFAM" id="SSF58038">
    <property type="entry name" value="SNARE fusion complex"/>
    <property type="match status" value="1"/>
</dbReference>
<protein>
    <submittedName>
        <fullName evidence="13">GOSR2</fullName>
    </submittedName>
</protein>
<dbReference type="InterPro" id="IPR027027">
    <property type="entry name" value="GOSR2/Membrin/Bos1"/>
</dbReference>
<evidence type="ECO:0000313" key="13">
    <source>
        <dbReference type="EMBL" id="CAC5418212.1"/>
    </source>
</evidence>
<evidence type="ECO:0000256" key="3">
    <source>
        <dbReference type="ARBA" id="ARBA00022927"/>
    </source>
</evidence>
<organism evidence="13 14">
    <name type="scientific">Mytilus coruscus</name>
    <name type="common">Sea mussel</name>
    <dbReference type="NCBI Taxonomy" id="42192"/>
    <lineage>
        <taxon>Eukaryota</taxon>
        <taxon>Metazoa</taxon>
        <taxon>Spiralia</taxon>
        <taxon>Lophotrochozoa</taxon>
        <taxon>Mollusca</taxon>
        <taxon>Bivalvia</taxon>
        <taxon>Autobranchia</taxon>
        <taxon>Pteriomorphia</taxon>
        <taxon>Mytilida</taxon>
        <taxon>Mytiloidea</taxon>
        <taxon>Mytilidae</taxon>
        <taxon>Mytilinae</taxon>
        <taxon>Mytilus</taxon>
    </lineage>
</organism>
<evidence type="ECO:0000256" key="12">
    <source>
        <dbReference type="SAM" id="Phobius"/>
    </source>
</evidence>
<dbReference type="AlphaFoldDB" id="A0A6J8EEV0"/>
<dbReference type="GO" id="GO:0006906">
    <property type="term" value="P:vesicle fusion"/>
    <property type="evidence" value="ECO:0007669"/>
    <property type="project" value="TreeGrafter"/>
</dbReference>
<dbReference type="GO" id="GO:0031902">
    <property type="term" value="C:late endosome membrane"/>
    <property type="evidence" value="ECO:0007669"/>
    <property type="project" value="TreeGrafter"/>
</dbReference>
<dbReference type="GO" id="GO:0015031">
    <property type="term" value="P:protein transport"/>
    <property type="evidence" value="ECO:0007669"/>
    <property type="project" value="UniProtKB-KW"/>
</dbReference>